<proteinExistence type="inferred from homology"/>
<evidence type="ECO:0000256" key="2">
    <source>
        <dbReference type="ARBA" id="ARBA00022801"/>
    </source>
</evidence>
<dbReference type="PANTHER" id="PTHR43240">
    <property type="entry name" value="1,4-DIHYDROXY-2-NAPHTHOYL-COA THIOESTERASE 1"/>
    <property type="match status" value="1"/>
</dbReference>
<dbReference type="InterPro" id="IPR029069">
    <property type="entry name" value="HotDog_dom_sf"/>
</dbReference>
<reference evidence="4 5" key="1">
    <citation type="journal article" date="2008" name="Int. J. Syst. Evol. Microbiol.">
        <title>Leifsonia pindariensis sp. nov., isolated from the Pindari glacier of the Indian Himalayas, and emended description of the genus Leifsonia.</title>
        <authorList>
            <person name="Reddy G.S."/>
            <person name="Prabagaran S.R."/>
            <person name="Shivaji S."/>
        </authorList>
    </citation>
    <scope>NUCLEOTIDE SEQUENCE [LARGE SCALE GENOMIC DNA]</scope>
    <source>
        <strain evidence="4 5">PON 10</strain>
    </source>
</reference>
<evidence type="ECO:0000256" key="1">
    <source>
        <dbReference type="ARBA" id="ARBA00008324"/>
    </source>
</evidence>
<dbReference type="EMBL" id="MPZN01000024">
    <property type="protein sequence ID" value="PPL18903.1"/>
    <property type="molecule type" value="Genomic_DNA"/>
</dbReference>
<dbReference type="InterPro" id="IPR006683">
    <property type="entry name" value="Thioestr_dom"/>
</dbReference>
<dbReference type="CDD" id="cd03443">
    <property type="entry name" value="PaaI_thioesterase"/>
    <property type="match status" value="1"/>
</dbReference>
<dbReference type="NCBIfam" id="TIGR00369">
    <property type="entry name" value="unchar_dom_1"/>
    <property type="match status" value="1"/>
</dbReference>
<dbReference type="Proteomes" id="UP000237755">
    <property type="component" value="Unassembled WGS sequence"/>
</dbReference>
<protein>
    <submittedName>
        <fullName evidence="4">Esterase</fullName>
    </submittedName>
</protein>
<gene>
    <name evidence="4" type="ORF">GY24_08790</name>
</gene>
<evidence type="ECO:0000313" key="4">
    <source>
        <dbReference type="EMBL" id="PPL18903.1"/>
    </source>
</evidence>
<dbReference type="Pfam" id="PF03061">
    <property type="entry name" value="4HBT"/>
    <property type="match status" value="1"/>
</dbReference>
<sequence>MRRGTLIETLGIEVTAVLPDSLQGRMPVDSRTTQPAGMLHGGASVAFAETLASIAGFLAVDRARFHVVGMEINANHLRPVAEGWVTGVARPVYRGGRAQVWEVRIADDHDRLVCISRCTLAVLEVPTTYLGAEQRA</sequence>
<feature type="domain" description="Thioesterase" evidence="3">
    <location>
        <begin position="37"/>
        <end position="114"/>
    </location>
</feature>
<dbReference type="Gene3D" id="3.10.129.10">
    <property type="entry name" value="Hotdog Thioesterase"/>
    <property type="match status" value="1"/>
</dbReference>
<evidence type="ECO:0000313" key="5">
    <source>
        <dbReference type="Proteomes" id="UP000237755"/>
    </source>
</evidence>
<accession>A0ABX5AVG3</accession>
<dbReference type="SUPFAM" id="SSF54637">
    <property type="entry name" value="Thioesterase/thiol ester dehydrase-isomerase"/>
    <property type="match status" value="1"/>
</dbReference>
<name>A0ABX5AVG3_9MICO</name>
<organism evidence="4 5">
    <name type="scientific">Microterricola pindariensis</name>
    <dbReference type="NCBI Taxonomy" id="478010"/>
    <lineage>
        <taxon>Bacteria</taxon>
        <taxon>Bacillati</taxon>
        <taxon>Actinomycetota</taxon>
        <taxon>Actinomycetes</taxon>
        <taxon>Micrococcales</taxon>
        <taxon>Microbacteriaceae</taxon>
        <taxon>Microterricola</taxon>
    </lineage>
</organism>
<dbReference type="InterPro" id="IPR003736">
    <property type="entry name" value="PAAI_dom"/>
</dbReference>
<evidence type="ECO:0000259" key="3">
    <source>
        <dbReference type="Pfam" id="PF03061"/>
    </source>
</evidence>
<comment type="similarity">
    <text evidence="1">Belongs to the thioesterase PaaI family.</text>
</comment>
<keyword evidence="2" id="KW-0378">Hydrolase</keyword>
<dbReference type="PANTHER" id="PTHR43240:SF5">
    <property type="entry name" value="1,4-DIHYDROXY-2-NAPHTHOYL-COA THIOESTERASE 1"/>
    <property type="match status" value="1"/>
</dbReference>
<comment type="caution">
    <text evidence="4">The sequence shown here is derived from an EMBL/GenBank/DDBJ whole genome shotgun (WGS) entry which is preliminary data.</text>
</comment>
<keyword evidence="5" id="KW-1185">Reference proteome</keyword>